<reference evidence="1 2" key="1">
    <citation type="journal article" date="2018" name="Science">
        <title>The opium poppy genome and morphinan production.</title>
        <authorList>
            <person name="Guo L."/>
            <person name="Winzer T."/>
            <person name="Yang X."/>
            <person name="Li Y."/>
            <person name="Ning Z."/>
            <person name="He Z."/>
            <person name="Teodor R."/>
            <person name="Lu Y."/>
            <person name="Bowser T.A."/>
            <person name="Graham I.A."/>
            <person name="Ye K."/>
        </authorList>
    </citation>
    <scope>NUCLEOTIDE SEQUENCE [LARGE SCALE GENOMIC DNA]</scope>
    <source>
        <strain evidence="2">cv. HN1</strain>
        <tissue evidence="1">Leaves</tissue>
    </source>
</reference>
<gene>
    <name evidence="1" type="ORF">C5167_040315</name>
</gene>
<name>A0A4Y7II29_PAPSO</name>
<dbReference type="AlphaFoldDB" id="A0A4Y7II29"/>
<keyword evidence="2" id="KW-1185">Reference proteome</keyword>
<accession>A0A4Y7II29</accession>
<dbReference type="EMBL" id="CM010715">
    <property type="protein sequence ID" value="RZC47361.1"/>
    <property type="molecule type" value="Genomic_DNA"/>
</dbReference>
<dbReference type="Gramene" id="RZC47361">
    <property type="protein sequence ID" value="RZC47361"/>
    <property type="gene ID" value="C5167_040315"/>
</dbReference>
<organism evidence="1 2">
    <name type="scientific">Papaver somniferum</name>
    <name type="common">Opium poppy</name>
    <dbReference type="NCBI Taxonomy" id="3469"/>
    <lineage>
        <taxon>Eukaryota</taxon>
        <taxon>Viridiplantae</taxon>
        <taxon>Streptophyta</taxon>
        <taxon>Embryophyta</taxon>
        <taxon>Tracheophyta</taxon>
        <taxon>Spermatophyta</taxon>
        <taxon>Magnoliopsida</taxon>
        <taxon>Ranunculales</taxon>
        <taxon>Papaveraceae</taxon>
        <taxon>Papaveroideae</taxon>
        <taxon>Papaver</taxon>
    </lineage>
</organism>
<sequence length="73" mass="7993">MMMLLISELILSMKKKKRVFDNLSFGLCGLGNLSLKGILHQAAMVALSFEFRSVCIVVSGSGEHDIAFIMETA</sequence>
<evidence type="ECO:0000313" key="2">
    <source>
        <dbReference type="Proteomes" id="UP000316621"/>
    </source>
</evidence>
<evidence type="ECO:0000313" key="1">
    <source>
        <dbReference type="EMBL" id="RZC47361.1"/>
    </source>
</evidence>
<dbReference type="Proteomes" id="UP000316621">
    <property type="component" value="Chromosome 1"/>
</dbReference>
<protein>
    <submittedName>
        <fullName evidence="1">Uncharacterized protein</fullName>
    </submittedName>
</protein>
<proteinExistence type="predicted"/>